<organism evidence="1 2">
    <name type="scientific">Kolpuevirus sp. 'frurule'</name>
    <dbReference type="NCBI Taxonomy" id="3028514"/>
    <lineage>
        <taxon>Viruses</taxon>
        <taxon>Duplodnaviria</taxon>
        <taxon>Heunggongvirae</taxon>
        <taxon>Uroviricota</taxon>
        <taxon>Caudoviricetes</taxon>
        <taxon>Crassvirales</taxon>
        <taxon>Steigviridae</taxon>
        <taxon>Asinivirinae</taxon>
        <taxon>Kolpuevirus</taxon>
    </lineage>
</organism>
<dbReference type="EMBL" id="OQ198718">
    <property type="protein sequence ID" value="WEY17565.1"/>
    <property type="molecule type" value="Genomic_DNA"/>
</dbReference>
<protein>
    <submittedName>
        <fullName evidence="1">Uncharacterized protein</fullName>
    </submittedName>
</protein>
<sequence>MVVFTARTVVIVNVYSMKIETKYSMGDSAFVMHNNRAVPIKIMGVYYSIDVYQGERVYYSSDISSIDGMVRFDEKYVFETKEDLLKTL</sequence>
<evidence type="ECO:0000313" key="2">
    <source>
        <dbReference type="Proteomes" id="UP001225300"/>
    </source>
</evidence>
<accession>A0AAF0DRU1</accession>
<evidence type="ECO:0000313" key="1">
    <source>
        <dbReference type="EMBL" id="WEY17565.1"/>
    </source>
</evidence>
<proteinExistence type="predicted"/>
<keyword evidence="2" id="KW-1185">Reference proteome</keyword>
<name>A0AAF0DRU1_9CAUD</name>
<dbReference type="Proteomes" id="UP001225300">
    <property type="component" value="Segment"/>
</dbReference>
<reference evidence="1" key="1">
    <citation type="journal article" date="2023" name="bioRxiv">
        <title>Novel crAssphage isolates exhibit conserved gene order and purifying selection of the host specificity protein.</title>
        <authorList>
            <person name="Papudeshi B."/>
            <person name="Vega A.A."/>
            <person name="Souza C."/>
            <person name="Giles S.K."/>
            <person name="Mallawaarachchi V."/>
            <person name="Roach M.J."/>
            <person name="An M."/>
            <person name="Jacobson N."/>
            <person name="McNair K."/>
            <person name="Mora M.F."/>
            <person name="Pastrana K."/>
            <person name="Leigh C."/>
            <person name="Cram C."/>
            <person name="Plewa W.S."/>
            <person name="Grigson S.R."/>
            <person name="Bouras G."/>
            <person name="Decewicz P."/>
            <person name="Luque A."/>
            <person name="Droit L."/>
            <person name="Handley S.A."/>
            <person name="Segall A.M."/>
            <person name="Dinsdale E.A."/>
            <person name="Edwards R.A."/>
        </authorList>
    </citation>
    <scope>NUCLEOTIDE SEQUENCE</scope>
    <source>
        <strain evidence="1">Bc03</strain>
    </source>
</reference>